<sequence length="1646" mass="194242">MDEETSLKGLKERRLKVAREYRLRNLKRVADKNLALHKIAKKNTFQAIIFSLSTIFFGAIFVFLDGNSGITDLVENAAVGVGSLMTLLTSFKDFMTKTSTDEDCIAIKFSEVSDESVDLSLKTTDEDDIRNTENTIECWCKWLQRMKSFYTTFTLFSSLLLIVFIILNFTSQGKNVISINVTIIIFGGISLILAGTIRYSLSIFTFSGDGGKDIDRLLNGMKIHIKRNTALDLENLLKGLFKPYDMKDDKQEFDNSELSKTTERLTSLVENDPKKAKEVQDAIAPDIALWIWKLYTAMEELDFMLQKNTNSQSELNMKKLMKKLSLKELVKIILDSEDQKYHFKSESTKLTVDYHILRELYGASKELLNIVEKENEKKNEQPSKKGSDGIEEEFTKITKELEVIKQIMEKSKKSHTKEFTDFTNNLIGELDGIKERLKYINQWAEGLNNFTDPTSAQVDQLREEIPKILNCDNLEKYDEKWKKTFYKTSKQEDTNQTLKQKDPPNLKEITNLPLILYEIEKELSEIPKILKEIDQKIETPIEDLRYAKIINRCAKDKLDDIEKKLFEMHDNIRKDLMNREIAKIEKNLLKVFIEKLSNTLEIFETENVKELKEFNEKLSKVFKKFIEKKLSNYNSKCIGELSKTFENFDTKNVKEFNDNISEVLKKFKVEEKLSTEEAEKFFEEFSKNSSKIKELYKKIDELKKETSQKTSKEESKESKESKESLELLERLLKELRQISKVLILNDHIKSREKNNYNKEEVEKKLLKVFIEELSNTFEEFETENVKEFNDIISEVLKKFIKNKLSNYKVEEEFSKILNNYNDFKTEKAIKFIEEISKKSDNSEIKIEKLYIEEPELSKNSDNSEIKIEKLYIEEPELSKNSDNSEIKIEKLYIEEPELSKNSDNSEIKIEKLYIEEPELSKNSDNSEIKIEKLYEIIDELKKELSKIHDENHFKTSKAKKIIDKFSKHHDNYPNIEKLYEKIDGLKKETCQITSREESKELKELLERLLKELHQISKEFILKEFIKLRDDHNYTKLHEWLNEGLSDFTELLNKNDNDMEIDKIEKKLLKVFIDKLYEILNLGKELSNTLGNVKEFNDKISEVIENKLSNYKVKENLFEENDETSQKELLKKWYPNELHQISKELILKEFIKLRDDHNYSKLHKGLNELEKLQKLLNKDDEEIDYSKLHKELLKSMEINNEEIDNKDIDKIEKKLLKVFIEELSNTGNVKEFNNIISEVLIKFIDNELSSFMKKVEEKLPKIPETEKANKSKKNKFIEEISKNSDNSEIKIEKLFENFDELKKETSQKTSREESQESKELKELLERLLKELDPKELHQISKGLILRKFIELRRYNYYTKLHKGLNELNYFTEFEKLHKLFKEINQKTFHSINLNYSTHLVKDEYFFKHLYYEIVDSIKEVEDDVKLNPVKSYIDFGKHFGTHLFQNFIPDGKRKSDKVVNQKLIRCYYRLGELLFSDNDGENAPKKVTDLQHRKAKNVYDLYNKMLFLLNDINVNNNVNKLPINMIKGIKSQYATTIFAISNDDVTYLTRNTRNIRSKILYVLSNYYVNYLTRDIRSKINDDVKKETENQSSDVKKTKNQISDVKETENQSSDDYEKSDYYDKSDDYEKSNDYIMQIHLDGNKEGEQ</sequence>
<evidence type="ECO:0000313" key="6">
    <source>
        <dbReference type="Proteomes" id="UP000022910"/>
    </source>
</evidence>
<evidence type="ECO:0000256" key="3">
    <source>
        <dbReference type="SAM" id="Phobius"/>
    </source>
</evidence>
<feature type="compositionally biased region" description="Basic and acidic residues" evidence="2">
    <location>
        <begin position="1602"/>
        <end position="1627"/>
    </location>
</feature>
<feature type="coiled-coil region" evidence="1">
    <location>
        <begin position="685"/>
        <end position="738"/>
    </location>
</feature>
<name>A0A015IIH7_RHIIW</name>
<reference evidence="5 6" key="1">
    <citation type="submission" date="2014-02" db="EMBL/GenBank/DDBJ databases">
        <title>Single nucleus genome sequencing reveals high similarity among nuclei of an endomycorrhizal fungus.</title>
        <authorList>
            <person name="Lin K."/>
            <person name="Geurts R."/>
            <person name="Zhang Z."/>
            <person name="Limpens E."/>
            <person name="Saunders D.G."/>
            <person name="Mu D."/>
            <person name="Pang E."/>
            <person name="Cao H."/>
            <person name="Cha H."/>
            <person name="Lin T."/>
            <person name="Zhou Q."/>
            <person name="Shang Y."/>
            <person name="Li Y."/>
            <person name="Ivanov S."/>
            <person name="Sharma T."/>
            <person name="Velzen R.V."/>
            <person name="Ruijter N.D."/>
            <person name="Aanen D.K."/>
            <person name="Win J."/>
            <person name="Kamoun S."/>
            <person name="Bisseling T."/>
            <person name="Huang S."/>
        </authorList>
    </citation>
    <scope>NUCLEOTIDE SEQUENCE [LARGE SCALE GENOMIC DNA]</scope>
    <source>
        <strain evidence="6">DAOM197198w</strain>
    </source>
</reference>
<keyword evidence="3" id="KW-0812">Transmembrane</keyword>
<keyword evidence="3" id="KW-0472">Membrane</keyword>
<accession>A0A015IIH7</accession>
<gene>
    <name evidence="5" type="ORF">RirG_239740</name>
</gene>
<feature type="domain" description="DH" evidence="4">
    <location>
        <begin position="557"/>
        <end position="783"/>
    </location>
</feature>
<feature type="coiled-coil region" evidence="1">
    <location>
        <begin position="923"/>
        <end position="950"/>
    </location>
</feature>
<dbReference type="GO" id="GO:0005085">
    <property type="term" value="F:guanyl-nucleotide exchange factor activity"/>
    <property type="evidence" value="ECO:0007669"/>
    <property type="project" value="InterPro"/>
</dbReference>
<feature type="compositionally biased region" description="Basic and acidic residues" evidence="2">
    <location>
        <begin position="1582"/>
        <end position="1595"/>
    </location>
</feature>
<evidence type="ECO:0000313" key="5">
    <source>
        <dbReference type="EMBL" id="EXX53880.1"/>
    </source>
</evidence>
<evidence type="ECO:0000256" key="1">
    <source>
        <dbReference type="SAM" id="Coils"/>
    </source>
</evidence>
<feature type="transmembrane region" description="Helical" evidence="3">
    <location>
        <begin position="45"/>
        <end position="64"/>
    </location>
</feature>
<keyword evidence="6" id="KW-1185">Reference proteome</keyword>
<dbReference type="HOGENOM" id="CLU_249813_0_0_1"/>
<dbReference type="Proteomes" id="UP000022910">
    <property type="component" value="Unassembled WGS sequence"/>
</dbReference>
<comment type="caution">
    <text evidence="5">The sequence shown here is derived from an EMBL/GenBank/DDBJ whole genome shotgun (WGS) entry which is preliminary data.</text>
</comment>
<keyword evidence="3" id="KW-1133">Transmembrane helix</keyword>
<evidence type="ECO:0000259" key="4">
    <source>
        <dbReference type="PROSITE" id="PS50010"/>
    </source>
</evidence>
<organism evidence="5 6">
    <name type="scientific">Rhizophagus irregularis (strain DAOM 197198w)</name>
    <name type="common">Glomus intraradices</name>
    <dbReference type="NCBI Taxonomy" id="1432141"/>
    <lineage>
        <taxon>Eukaryota</taxon>
        <taxon>Fungi</taxon>
        <taxon>Fungi incertae sedis</taxon>
        <taxon>Mucoromycota</taxon>
        <taxon>Glomeromycotina</taxon>
        <taxon>Glomeromycetes</taxon>
        <taxon>Glomerales</taxon>
        <taxon>Glomeraceae</taxon>
        <taxon>Rhizophagus</taxon>
    </lineage>
</organism>
<feature type="transmembrane region" description="Helical" evidence="3">
    <location>
        <begin position="176"/>
        <end position="197"/>
    </location>
</feature>
<keyword evidence="1" id="KW-0175">Coiled coil</keyword>
<evidence type="ECO:0000256" key="2">
    <source>
        <dbReference type="SAM" id="MobiDB-lite"/>
    </source>
</evidence>
<feature type="region of interest" description="Disordered" evidence="2">
    <location>
        <begin position="1582"/>
        <end position="1627"/>
    </location>
</feature>
<proteinExistence type="predicted"/>
<dbReference type="InterPro" id="IPR000219">
    <property type="entry name" value="DH_dom"/>
</dbReference>
<dbReference type="EMBL" id="JEMT01028719">
    <property type="protein sequence ID" value="EXX53880.1"/>
    <property type="molecule type" value="Genomic_DNA"/>
</dbReference>
<feature type="coiled-coil region" evidence="1">
    <location>
        <begin position="1276"/>
        <end position="1329"/>
    </location>
</feature>
<protein>
    <recommendedName>
        <fullName evidence="4">DH domain-containing protein</fullName>
    </recommendedName>
</protein>
<feature type="transmembrane region" description="Helical" evidence="3">
    <location>
        <begin position="149"/>
        <end position="169"/>
    </location>
</feature>
<dbReference type="PROSITE" id="PS50010">
    <property type="entry name" value="DH_2"/>
    <property type="match status" value="1"/>
</dbReference>
<dbReference type="STRING" id="1432141.A0A015IIH7"/>
<dbReference type="OrthoDB" id="2391211at2759"/>